<dbReference type="RefSeq" id="WP_265653238.1">
    <property type="nucleotide sequence ID" value="NZ_CP113440.1"/>
</dbReference>
<reference evidence="1" key="2">
    <citation type="submission" date="2022-11" db="EMBL/GenBank/DDBJ databases">
        <authorList>
            <person name="Johnson J.D."/>
        </authorList>
    </citation>
    <scope>NUCLEOTIDE SEQUENCE</scope>
    <source>
        <strain evidence="1">E37</strain>
    </source>
</reference>
<evidence type="ECO:0000313" key="1">
    <source>
        <dbReference type="EMBL" id="WAK62632.1"/>
    </source>
</evidence>
<evidence type="ECO:0000313" key="3">
    <source>
        <dbReference type="Proteomes" id="UP001156410"/>
    </source>
</evidence>
<organism evidence="1 3">
    <name type="scientific">Streptococcus macedonicus</name>
    <name type="common">Streptococcus gallolyticus macedonicus</name>
    <dbReference type="NCBI Taxonomy" id="59310"/>
    <lineage>
        <taxon>Bacteria</taxon>
        <taxon>Bacillati</taxon>
        <taxon>Bacillota</taxon>
        <taxon>Bacilli</taxon>
        <taxon>Lactobacillales</taxon>
        <taxon>Streptococcaceae</taxon>
        <taxon>Streptococcus</taxon>
    </lineage>
</organism>
<dbReference type="Proteomes" id="UP001156410">
    <property type="component" value="Chromosome"/>
</dbReference>
<accession>A0AA47FCF9</accession>
<protein>
    <recommendedName>
        <fullName evidence="4">DUF4062 domain-containing protein</fullName>
    </recommendedName>
</protein>
<name>A0AA47FCF9_STRMC</name>
<dbReference type="AlphaFoldDB" id="A0AA47FCF9"/>
<reference evidence="1" key="1">
    <citation type="submission" date="2022-11" db="EMBL/GenBank/DDBJ databases">
        <title>Streptococcus macedonicus and Acinetobacter baumannii: co-inhabitants of the cheese production environment.</title>
        <authorList>
            <person name="Johnson J."/>
        </authorList>
    </citation>
    <scope>NUCLEOTIDE SEQUENCE</scope>
    <source>
        <strain evidence="1">E37</strain>
    </source>
</reference>
<proteinExistence type="predicted"/>
<gene>
    <name evidence="2" type="ORF">OQG81_05685</name>
    <name evidence="1" type="ORF">OQG81_07815</name>
</gene>
<dbReference type="EMBL" id="CP113440">
    <property type="protein sequence ID" value="WAK62632.1"/>
    <property type="molecule type" value="Genomic_DNA"/>
</dbReference>
<sequence length="532" mass="61772">MPRKGITAYDLLISCPGDVLEYLDVIKDSVESFNRVFGMINNIEVVAKHWSTDSYPQSGDKPQELLNKQFVRECDAAIAVFWTRFGTPTDKYGSGTEEEIEEMLSVGKQVFMYFLDAPINPSKVDMDQYQKVLDFRDKYKDRGVYAVIKDKHDLQRQLTNHLALHFVPLISGEKGITNEKLKPNLKIRDINALAEEPCSLYRNNLCNSKFIDNKKEDIIKKIQILKSMVLPARKVDVPNESVYTQKESPSFLKNVDIQKLMGNIKSASGAMTYVDVNDNWKSTIEDFAKKNEIKLDDDFWNVGNLKRQLLQFQLPFGNNGTSFEGTDEEKERYTLLEEVYWDVRTYEEYIEYFSCIDKITVAKFVISNVGNTYDEDIDVKLIIPKGCILKHSELPYPGINIIEEIIEMRFTDFIFSIEESDSVDKYGYYPIETPSYKKIMAINPLNQMSATEEYESDKEDYRNSLDSLFLYRIFENGENDILTFHIEYLKHNTSMAFPSVLMFKNTPPYIEYEISSKHVPEIFMGKLEFKQE</sequence>
<dbReference type="EMBL" id="CP113440">
    <property type="protein sequence ID" value="WAK64302.1"/>
    <property type="molecule type" value="Genomic_DNA"/>
</dbReference>
<evidence type="ECO:0008006" key="4">
    <source>
        <dbReference type="Google" id="ProtNLM"/>
    </source>
</evidence>
<evidence type="ECO:0000313" key="2">
    <source>
        <dbReference type="EMBL" id="WAK64302.1"/>
    </source>
</evidence>